<dbReference type="Proteomes" id="UP000298313">
    <property type="component" value="Unassembled WGS sequence"/>
</dbReference>
<dbReference type="GO" id="GO:0003908">
    <property type="term" value="F:methylated-DNA-[protein]-cysteine S-methyltransferase activity"/>
    <property type="evidence" value="ECO:0007669"/>
    <property type="project" value="UniProtKB-UniRule"/>
</dbReference>
<proteinExistence type="inferred from homology"/>
<dbReference type="AlphaFoldDB" id="A0A4V6QIS2"/>
<dbReference type="NCBIfam" id="TIGR00589">
    <property type="entry name" value="ogt"/>
    <property type="match status" value="1"/>
</dbReference>
<evidence type="ECO:0000256" key="9">
    <source>
        <dbReference type="SAM" id="MobiDB-lite"/>
    </source>
</evidence>
<dbReference type="EMBL" id="SOHH01000038">
    <property type="protein sequence ID" value="TFD81135.1"/>
    <property type="molecule type" value="Genomic_DNA"/>
</dbReference>
<evidence type="ECO:0000256" key="1">
    <source>
        <dbReference type="ARBA" id="ARBA00001286"/>
    </source>
</evidence>
<organism evidence="12 13">
    <name type="scientific">Cryobacterium fucosi</name>
    <dbReference type="NCBI Taxonomy" id="1259157"/>
    <lineage>
        <taxon>Bacteria</taxon>
        <taxon>Bacillati</taxon>
        <taxon>Actinomycetota</taxon>
        <taxon>Actinomycetes</taxon>
        <taxon>Micrococcales</taxon>
        <taxon>Microbacteriaceae</taxon>
        <taxon>Cryobacterium</taxon>
    </lineage>
</organism>
<keyword evidence="13" id="KW-1185">Reference proteome</keyword>
<evidence type="ECO:0000256" key="4">
    <source>
        <dbReference type="ARBA" id="ARBA00022679"/>
    </source>
</evidence>
<keyword evidence="6 8" id="KW-0234">DNA repair</keyword>
<comment type="similarity">
    <text evidence="2 8">Belongs to the MGMT family.</text>
</comment>
<evidence type="ECO:0000256" key="2">
    <source>
        <dbReference type="ARBA" id="ARBA00008711"/>
    </source>
</evidence>
<dbReference type="CDD" id="cd06445">
    <property type="entry name" value="ATase"/>
    <property type="match status" value="1"/>
</dbReference>
<dbReference type="GO" id="GO:0006307">
    <property type="term" value="P:DNA alkylation repair"/>
    <property type="evidence" value="ECO:0007669"/>
    <property type="project" value="UniProtKB-UniRule"/>
</dbReference>
<comment type="caution">
    <text evidence="12">The sequence shown here is derived from an EMBL/GenBank/DDBJ whole genome shotgun (WGS) entry which is preliminary data.</text>
</comment>
<comment type="catalytic activity">
    <reaction evidence="7 8">
        <text>a 6-O-methyl-2'-deoxyguanosine in DNA + L-cysteinyl-[protein] = S-methyl-L-cysteinyl-[protein] + a 2'-deoxyguanosine in DNA</text>
        <dbReference type="Rhea" id="RHEA:24000"/>
        <dbReference type="Rhea" id="RHEA-COMP:10131"/>
        <dbReference type="Rhea" id="RHEA-COMP:10132"/>
        <dbReference type="Rhea" id="RHEA-COMP:11367"/>
        <dbReference type="Rhea" id="RHEA-COMP:11368"/>
        <dbReference type="ChEBI" id="CHEBI:29950"/>
        <dbReference type="ChEBI" id="CHEBI:82612"/>
        <dbReference type="ChEBI" id="CHEBI:85445"/>
        <dbReference type="ChEBI" id="CHEBI:85448"/>
        <dbReference type="EC" id="2.1.1.63"/>
    </reaction>
</comment>
<dbReference type="Gene3D" id="1.10.10.10">
    <property type="entry name" value="Winged helix-like DNA-binding domain superfamily/Winged helix DNA-binding domain"/>
    <property type="match status" value="1"/>
</dbReference>
<feature type="domain" description="Methylguanine DNA methyltransferase ribonuclease-like" evidence="11">
    <location>
        <begin position="12"/>
        <end position="75"/>
    </location>
</feature>
<dbReference type="InterPro" id="IPR036388">
    <property type="entry name" value="WH-like_DNA-bd_sf"/>
</dbReference>
<dbReference type="InterPro" id="IPR023546">
    <property type="entry name" value="MGMT"/>
</dbReference>
<evidence type="ECO:0000259" key="11">
    <source>
        <dbReference type="Pfam" id="PF02870"/>
    </source>
</evidence>
<dbReference type="RefSeq" id="WP_134522518.1">
    <property type="nucleotide sequence ID" value="NZ_SOHH01000038.1"/>
</dbReference>
<keyword evidence="5 8" id="KW-0227">DNA damage</keyword>
<dbReference type="OrthoDB" id="9802228at2"/>
<evidence type="ECO:0000313" key="13">
    <source>
        <dbReference type="Proteomes" id="UP000298313"/>
    </source>
</evidence>
<feature type="region of interest" description="Disordered" evidence="9">
    <location>
        <begin position="166"/>
        <end position="191"/>
    </location>
</feature>
<evidence type="ECO:0000256" key="6">
    <source>
        <dbReference type="ARBA" id="ARBA00023204"/>
    </source>
</evidence>
<feature type="active site" description="Nucleophile; methyl group acceptor" evidence="8">
    <location>
        <position position="131"/>
    </location>
</feature>
<dbReference type="SUPFAM" id="SSF46767">
    <property type="entry name" value="Methylated DNA-protein cysteine methyltransferase, C-terminal domain"/>
    <property type="match status" value="1"/>
</dbReference>
<dbReference type="InterPro" id="IPR008332">
    <property type="entry name" value="MethylG_MeTrfase_N"/>
</dbReference>
<evidence type="ECO:0000256" key="3">
    <source>
        <dbReference type="ARBA" id="ARBA00022603"/>
    </source>
</evidence>
<comment type="function">
    <text evidence="8">Involved in the cellular defense against the biological effects of O6-methylguanine (O6-MeG) and O4-methylthymine (O4-MeT) in DNA. Repairs the methylated nucleobase in DNA by stoichiometrically transferring the methyl group to a cysteine residue in the enzyme. This is a suicide reaction: the enzyme is irreversibly inactivated.</text>
</comment>
<dbReference type="GO" id="GO:0032259">
    <property type="term" value="P:methylation"/>
    <property type="evidence" value="ECO:0007669"/>
    <property type="project" value="UniProtKB-KW"/>
</dbReference>
<dbReference type="InterPro" id="IPR014048">
    <property type="entry name" value="MethylDNA_cys_MeTrfase_DNA-bd"/>
</dbReference>
<protein>
    <recommendedName>
        <fullName evidence="8">Methylated-DNA--protein-cysteine methyltransferase</fullName>
        <ecNumber evidence="8">2.1.1.63</ecNumber>
    </recommendedName>
    <alternativeName>
        <fullName evidence="8">6-O-methylguanine-DNA methyltransferase</fullName>
        <shortName evidence="8">MGMT</shortName>
    </alternativeName>
    <alternativeName>
        <fullName evidence="8">O-6-methylguanine-DNA-alkyltransferase</fullName>
    </alternativeName>
</protein>
<comment type="catalytic activity">
    <reaction evidence="1 8">
        <text>a 4-O-methyl-thymidine in DNA + L-cysteinyl-[protein] = a thymidine in DNA + S-methyl-L-cysteinyl-[protein]</text>
        <dbReference type="Rhea" id="RHEA:53428"/>
        <dbReference type="Rhea" id="RHEA-COMP:10131"/>
        <dbReference type="Rhea" id="RHEA-COMP:10132"/>
        <dbReference type="Rhea" id="RHEA-COMP:13555"/>
        <dbReference type="Rhea" id="RHEA-COMP:13556"/>
        <dbReference type="ChEBI" id="CHEBI:29950"/>
        <dbReference type="ChEBI" id="CHEBI:82612"/>
        <dbReference type="ChEBI" id="CHEBI:137386"/>
        <dbReference type="ChEBI" id="CHEBI:137387"/>
        <dbReference type="EC" id="2.1.1.63"/>
    </reaction>
</comment>
<dbReference type="EC" id="2.1.1.63" evidence="8"/>
<keyword evidence="3 8" id="KW-0489">Methyltransferase</keyword>
<dbReference type="InterPro" id="IPR036217">
    <property type="entry name" value="MethylDNA_cys_MeTrfase_DNAb"/>
</dbReference>
<dbReference type="HAMAP" id="MF_00772">
    <property type="entry name" value="OGT"/>
    <property type="match status" value="1"/>
</dbReference>
<keyword evidence="4 8" id="KW-0808">Transferase</keyword>
<dbReference type="PANTHER" id="PTHR10815">
    <property type="entry name" value="METHYLATED-DNA--PROTEIN-CYSTEINE METHYLTRANSFERASE"/>
    <property type="match status" value="1"/>
</dbReference>
<name>A0A4V6QIS2_9MICO</name>
<comment type="subcellular location">
    <subcellularLocation>
        <location evidence="8">Cytoplasm</location>
    </subcellularLocation>
</comment>
<dbReference type="FunFam" id="1.10.10.10:FF:000214">
    <property type="entry name" value="Methylated-DNA--protein-cysteine methyltransferase"/>
    <property type="match status" value="1"/>
</dbReference>
<dbReference type="PANTHER" id="PTHR10815:SF5">
    <property type="entry name" value="METHYLATED-DNA--PROTEIN-CYSTEINE METHYLTRANSFERASE"/>
    <property type="match status" value="1"/>
</dbReference>
<sequence>MTSIAPSLIRLPSPIGRLELTADSESILSLSIERAGHLPLEQSPESPSPLLERAATELAEYFAGTRTGFDLPIRLTGGTAFQRSVWQGLAGLGFGEVISYGDLGASIGRPGSGRAIGGAVGANPVPILIGCHRVLAANGRITGYSGGDGIPTKAWLLDHEGIEHGGTGPVDAGPVETGPVETGPVAMEPVA</sequence>
<feature type="domain" description="Methylated-DNA-[protein]-cysteine S-methyltransferase DNA binding" evidence="10">
    <location>
        <begin position="80"/>
        <end position="162"/>
    </location>
</feature>
<dbReference type="Gene3D" id="3.30.160.70">
    <property type="entry name" value="Methylated DNA-protein cysteine methyltransferase domain"/>
    <property type="match status" value="1"/>
</dbReference>
<evidence type="ECO:0000259" key="10">
    <source>
        <dbReference type="Pfam" id="PF01035"/>
    </source>
</evidence>
<accession>A0A4V6QIS2</accession>
<evidence type="ECO:0000313" key="12">
    <source>
        <dbReference type="EMBL" id="TFD81135.1"/>
    </source>
</evidence>
<dbReference type="GO" id="GO:0005737">
    <property type="term" value="C:cytoplasm"/>
    <property type="evidence" value="ECO:0007669"/>
    <property type="project" value="UniProtKB-SubCell"/>
</dbReference>
<evidence type="ECO:0000256" key="8">
    <source>
        <dbReference type="HAMAP-Rule" id="MF_00772"/>
    </source>
</evidence>
<dbReference type="Pfam" id="PF01035">
    <property type="entry name" value="DNA_binding_1"/>
    <property type="match status" value="1"/>
</dbReference>
<keyword evidence="8" id="KW-0963">Cytoplasm</keyword>
<dbReference type="InterPro" id="IPR036631">
    <property type="entry name" value="MGMT_N_sf"/>
</dbReference>
<evidence type="ECO:0000256" key="7">
    <source>
        <dbReference type="ARBA" id="ARBA00049348"/>
    </source>
</evidence>
<comment type="miscellaneous">
    <text evidence="8">This enzyme catalyzes only one turnover and therefore is not strictly catalytic. According to one definition, an enzyme is a biocatalyst that acts repeatedly and over many reaction cycles.</text>
</comment>
<reference evidence="12 13" key="1">
    <citation type="submission" date="2019-03" db="EMBL/GenBank/DDBJ databases">
        <title>Genomics of glacier-inhabiting Cryobacterium strains.</title>
        <authorList>
            <person name="Liu Q."/>
            <person name="Xin Y.-H."/>
        </authorList>
    </citation>
    <scope>NUCLEOTIDE SEQUENCE [LARGE SCALE GENOMIC DNA]</scope>
    <source>
        <strain evidence="12 13">Hh4</strain>
    </source>
</reference>
<gene>
    <name evidence="12" type="ORF">E3T48_03770</name>
</gene>
<dbReference type="Pfam" id="PF02870">
    <property type="entry name" value="Methyltransf_1N"/>
    <property type="match status" value="1"/>
</dbReference>
<dbReference type="SUPFAM" id="SSF53155">
    <property type="entry name" value="Methylated DNA-protein cysteine methyltransferase domain"/>
    <property type="match status" value="1"/>
</dbReference>
<evidence type="ECO:0000256" key="5">
    <source>
        <dbReference type="ARBA" id="ARBA00022763"/>
    </source>
</evidence>